<evidence type="ECO:0000313" key="2">
    <source>
        <dbReference type="Proteomes" id="UP000078561"/>
    </source>
</evidence>
<reference evidence="1" key="1">
    <citation type="submission" date="2016-04" db="EMBL/GenBank/DDBJ databases">
        <authorList>
            <person name="Evans L.H."/>
            <person name="Alamgir A."/>
            <person name="Owens N."/>
            <person name="Weber N.D."/>
            <person name="Virtaneva K."/>
            <person name="Barbian K."/>
            <person name="Babar A."/>
            <person name="Rosenke K."/>
        </authorList>
    </citation>
    <scope>NUCLEOTIDE SEQUENCE [LARGE SCALE GENOMIC DNA]</scope>
    <source>
        <strain evidence="1">CBS 101.48</strain>
    </source>
</reference>
<gene>
    <name evidence="1" type="primary">ABSGL_03243.1 scaffold 4278</name>
</gene>
<dbReference type="OrthoDB" id="2275820at2759"/>
<evidence type="ECO:0000313" key="1">
    <source>
        <dbReference type="EMBL" id="SAL97735.1"/>
    </source>
</evidence>
<keyword evidence="2" id="KW-1185">Reference proteome</keyword>
<dbReference type="InParanoid" id="A0A168LZG4"/>
<dbReference type="EMBL" id="LT551908">
    <property type="protein sequence ID" value="SAL97735.1"/>
    <property type="molecule type" value="Genomic_DNA"/>
</dbReference>
<protein>
    <submittedName>
        <fullName evidence="1">Uncharacterized protein</fullName>
    </submittedName>
</protein>
<dbReference type="OMA" id="LFRASHE"/>
<organism evidence="1">
    <name type="scientific">Absidia glauca</name>
    <name type="common">Pin mould</name>
    <dbReference type="NCBI Taxonomy" id="4829"/>
    <lineage>
        <taxon>Eukaryota</taxon>
        <taxon>Fungi</taxon>
        <taxon>Fungi incertae sedis</taxon>
        <taxon>Mucoromycota</taxon>
        <taxon>Mucoromycotina</taxon>
        <taxon>Mucoromycetes</taxon>
        <taxon>Mucorales</taxon>
        <taxon>Cunninghamellaceae</taxon>
        <taxon>Absidia</taxon>
    </lineage>
</organism>
<proteinExistence type="predicted"/>
<sequence>MIISPNASLYSSIVSGPYRERFLKNYAELSDQVSTFLNQDWLLQPQMRFACSRLLVGATLLLPPSDESIVVNSAEIYGRTRSVDSHRQSFKARRGASMRNSYPPESTTYCNIWPTTINDSDGNKLMIGSKTFNILVTSSMRLDKRCDPELGPTTNSFMLDTDEKSLNTKIFIKETAWAAATTLADDPTANQISSYDVLCQLRQLRTKFHHESTCTLCRASSEMTDDVTSRPYTAAPYLLEAGEKTKAKDFMDTNSDNIDSINNKLPKSKVLALNEKDNNIDIIGNSGLNTQLEKIANQLASSIAKANKSVKPTIIASFNQR</sequence>
<dbReference type="AlphaFoldDB" id="A0A168LZG4"/>
<dbReference type="Proteomes" id="UP000078561">
    <property type="component" value="Unassembled WGS sequence"/>
</dbReference>
<name>A0A168LZG4_ABSGL</name>
<dbReference type="STRING" id="4829.A0A168LZG4"/>
<accession>A0A168LZG4</accession>